<accession>A0A4U5LWX7</accession>
<name>A0A4U5LWX7_STECR</name>
<gene>
    <name evidence="2" type="ORF">L596_027924</name>
</gene>
<keyword evidence="3" id="KW-1185">Reference proteome</keyword>
<sequence>MHENPCPPERPKKTYRISSSHQLASSPRLVKVLITKKGTYLVEALKQSPEEDPEESPVQSRSRGAMASTVSSRSRCRL</sequence>
<dbReference type="Proteomes" id="UP000298663">
    <property type="component" value="Unassembled WGS sequence"/>
</dbReference>
<evidence type="ECO:0000313" key="2">
    <source>
        <dbReference type="EMBL" id="TKR60721.1"/>
    </source>
</evidence>
<dbReference type="AlphaFoldDB" id="A0A4U5LWX7"/>
<evidence type="ECO:0000256" key="1">
    <source>
        <dbReference type="SAM" id="MobiDB-lite"/>
    </source>
</evidence>
<proteinExistence type="predicted"/>
<protein>
    <submittedName>
        <fullName evidence="2">Uncharacterized protein</fullName>
    </submittedName>
</protein>
<reference evidence="2 3" key="1">
    <citation type="journal article" date="2015" name="Genome Biol.">
        <title>Comparative genomics of Steinernema reveals deeply conserved gene regulatory networks.</title>
        <authorList>
            <person name="Dillman A.R."/>
            <person name="Macchietto M."/>
            <person name="Porter C.F."/>
            <person name="Rogers A."/>
            <person name="Williams B."/>
            <person name="Antoshechkin I."/>
            <person name="Lee M.M."/>
            <person name="Goodwin Z."/>
            <person name="Lu X."/>
            <person name="Lewis E.E."/>
            <person name="Goodrich-Blair H."/>
            <person name="Stock S.P."/>
            <person name="Adams B.J."/>
            <person name="Sternberg P.W."/>
            <person name="Mortazavi A."/>
        </authorList>
    </citation>
    <scope>NUCLEOTIDE SEQUENCE [LARGE SCALE GENOMIC DNA]</scope>
    <source>
        <strain evidence="2 3">ALL</strain>
    </source>
</reference>
<organism evidence="2 3">
    <name type="scientific">Steinernema carpocapsae</name>
    <name type="common">Entomopathogenic nematode</name>
    <dbReference type="NCBI Taxonomy" id="34508"/>
    <lineage>
        <taxon>Eukaryota</taxon>
        <taxon>Metazoa</taxon>
        <taxon>Ecdysozoa</taxon>
        <taxon>Nematoda</taxon>
        <taxon>Chromadorea</taxon>
        <taxon>Rhabditida</taxon>
        <taxon>Tylenchina</taxon>
        <taxon>Panagrolaimomorpha</taxon>
        <taxon>Strongyloidoidea</taxon>
        <taxon>Steinernematidae</taxon>
        <taxon>Steinernema</taxon>
    </lineage>
</organism>
<feature type="region of interest" description="Disordered" evidence="1">
    <location>
        <begin position="1"/>
        <end position="24"/>
    </location>
</feature>
<feature type="region of interest" description="Disordered" evidence="1">
    <location>
        <begin position="45"/>
        <end position="78"/>
    </location>
</feature>
<dbReference type="EMBL" id="AZBU02000011">
    <property type="protein sequence ID" value="TKR60721.1"/>
    <property type="molecule type" value="Genomic_DNA"/>
</dbReference>
<reference evidence="2 3" key="2">
    <citation type="journal article" date="2019" name="G3 (Bethesda)">
        <title>Hybrid Assembly of the Genome of the Entomopathogenic Nematode Steinernema carpocapsae Identifies the X-Chromosome.</title>
        <authorList>
            <person name="Serra L."/>
            <person name="Macchietto M."/>
            <person name="Macias-Munoz A."/>
            <person name="McGill C.J."/>
            <person name="Rodriguez I.M."/>
            <person name="Rodriguez B."/>
            <person name="Murad R."/>
            <person name="Mortazavi A."/>
        </authorList>
    </citation>
    <scope>NUCLEOTIDE SEQUENCE [LARGE SCALE GENOMIC DNA]</scope>
    <source>
        <strain evidence="2 3">ALL</strain>
    </source>
</reference>
<feature type="compositionally biased region" description="Polar residues" evidence="1">
    <location>
        <begin position="57"/>
        <end position="78"/>
    </location>
</feature>
<evidence type="ECO:0000313" key="3">
    <source>
        <dbReference type="Proteomes" id="UP000298663"/>
    </source>
</evidence>
<comment type="caution">
    <text evidence="2">The sequence shown here is derived from an EMBL/GenBank/DDBJ whole genome shotgun (WGS) entry which is preliminary data.</text>
</comment>